<keyword evidence="1" id="KW-0472">Membrane</keyword>
<dbReference type="Proteomes" id="UP000319837">
    <property type="component" value="Unassembled WGS sequence"/>
</dbReference>
<evidence type="ECO:0000313" key="2">
    <source>
        <dbReference type="EMBL" id="TRZ38480.1"/>
    </source>
</evidence>
<dbReference type="RefSeq" id="WP_185766738.1">
    <property type="nucleotide sequence ID" value="NZ_RIBP01000004.1"/>
</dbReference>
<dbReference type="EMBL" id="RIBP01000004">
    <property type="protein sequence ID" value="TRZ38480.1"/>
    <property type="molecule type" value="Genomic_DNA"/>
</dbReference>
<keyword evidence="1" id="KW-0812">Transmembrane</keyword>
<comment type="caution">
    <text evidence="2">The sequence shown here is derived from an EMBL/GenBank/DDBJ whole genome shotgun (WGS) entry which is preliminary data.</text>
</comment>
<protein>
    <recommendedName>
        <fullName evidence="4">NADH dehydrogenase subunit 4L</fullName>
    </recommendedName>
</protein>
<evidence type="ECO:0000256" key="1">
    <source>
        <dbReference type="SAM" id="Phobius"/>
    </source>
</evidence>
<sequence length="97" mass="10710">MNEKNTSKINPLVLTVALIIAAFLVLVLSRVIQNINLWVVIVIYFLIDIGFIVAMVIGIRTKIKPVVIISILGNSVLFVFMTIFVLLLTLAMGISEP</sequence>
<proteinExistence type="predicted"/>
<evidence type="ECO:0000313" key="3">
    <source>
        <dbReference type="Proteomes" id="UP000319837"/>
    </source>
</evidence>
<organism evidence="2 3">
    <name type="scientific">Niallia circulans</name>
    <name type="common">Bacillus circulans</name>
    <dbReference type="NCBI Taxonomy" id="1397"/>
    <lineage>
        <taxon>Bacteria</taxon>
        <taxon>Bacillati</taxon>
        <taxon>Bacillota</taxon>
        <taxon>Bacilli</taxon>
        <taxon>Bacillales</taxon>
        <taxon>Bacillaceae</taxon>
        <taxon>Niallia</taxon>
    </lineage>
</organism>
<keyword evidence="1" id="KW-1133">Transmembrane helix</keyword>
<reference evidence="3" key="1">
    <citation type="submission" date="2018-10" db="EMBL/GenBank/DDBJ databases">
        <title>FDA dAtabase for Regulatory Grade micrObial Sequences (FDA-ARGOS): Supporting development and validation of Infectious Disease Dx tests.</title>
        <authorList>
            <person name="Minogue T."/>
            <person name="Wolcott M."/>
            <person name="Wasieloski L."/>
            <person name="Aguilar W."/>
            <person name="Moore D."/>
            <person name="Tallon L."/>
            <person name="Sadzewicz L."/>
            <person name="Sengamalay N."/>
            <person name="Ott S."/>
            <person name="Godinez A."/>
            <person name="Nagaraj S."/>
            <person name="Vavikolanu K."/>
            <person name="Vyas G."/>
            <person name="Nadendla S."/>
            <person name="George J."/>
            <person name="Sichtig H."/>
        </authorList>
    </citation>
    <scope>NUCLEOTIDE SEQUENCE [LARGE SCALE GENOMIC DNA]</scope>
    <source>
        <strain evidence="3">FDAARGOS_343</strain>
    </source>
</reference>
<feature type="transmembrane region" description="Helical" evidence="1">
    <location>
        <begin position="38"/>
        <end position="59"/>
    </location>
</feature>
<dbReference type="AlphaFoldDB" id="A0A553SNA7"/>
<gene>
    <name evidence="2" type="ORF">CEQ21_24130</name>
</gene>
<name>A0A553SNA7_NIACI</name>
<evidence type="ECO:0008006" key="4">
    <source>
        <dbReference type="Google" id="ProtNLM"/>
    </source>
</evidence>
<feature type="transmembrane region" description="Helical" evidence="1">
    <location>
        <begin position="12"/>
        <end position="32"/>
    </location>
</feature>
<accession>A0A553SNA7</accession>
<feature type="transmembrane region" description="Helical" evidence="1">
    <location>
        <begin position="66"/>
        <end position="94"/>
    </location>
</feature>